<protein>
    <recommendedName>
        <fullName evidence="3">Stage III sporulation protein AF</fullName>
    </recommendedName>
</protein>
<evidence type="ECO:0000313" key="2">
    <source>
        <dbReference type="EMBL" id="MPM80885.1"/>
    </source>
</evidence>
<evidence type="ECO:0008006" key="3">
    <source>
        <dbReference type="Google" id="ProtNLM"/>
    </source>
</evidence>
<keyword evidence="1" id="KW-0812">Transmembrane</keyword>
<proteinExistence type="predicted"/>
<evidence type="ECO:0000256" key="1">
    <source>
        <dbReference type="SAM" id="Phobius"/>
    </source>
</evidence>
<feature type="transmembrane region" description="Helical" evidence="1">
    <location>
        <begin position="6"/>
        <end position="24"/>
    </location>
</feature>
<gene>
    <name evidence="2" type="ORF">SDC9_127936</name>
</gene>
<dbReference type="AlphaFoldDB" id="A0A645CVI1"/>
<comment type="caution">
    <text evidence="2">The sequence shown here is derived from an EMBL/GenBank/DDBJ whole genome shotgun (WGS) entry which is preliminary data.</text>
</comment>
<dbReference type="EMBL" id="VSSQ01030372">
    <property type="protein sequence ID" value="MPM80885.1"/>
    <property type="molecule type" value="Genomic_DNA"/>
</dbReference>
<organism evidence="2">
    <name type="scientific">bioreactor metagenome</name>
    <dbReference type="NCBI Taxonomy" id="1076179"/>
    <lineage>
        <taxon>unclassified sequences</taxon>
        <taxon>metagenomes</taxon>
        <taxon>ecological metagenomes</taxon>
    </lineage>
</organism>
<sequence length="151" mass="15591">MESVKAWTLTVCCAAVVAAIAGGLTPSGNTEKQIKLTLSLFLLLAMFSAASKFDLSALTVAIPTAESGNYAQMTEVMADGTLSLTRTMLAAQIEEAVGGGLIVCGLELEGEGNISVKEITFTSYNGRSPEELAGILEGELGITATIREVGS</sequence>
<name>A0A645CVI1_9ZZZZ</name>
<reference evidence="2" key="1">
    <citation type="submission" date="2019-08" db="EMBL/GenBank/DDBJ databases">
        <authorList>
            <person name="Kucharzyk K."/>
            <person name="Murdoch R.W."/>
            <person name="Higgins S."/>
            <person name="Loffler F."/>
        </authorList>
    </citation>
    <scope>NUCLEOTIDE SEQUENCE</scope>
</reference>
<feature type="transmembrane region" description="Helical" evidence="1">
    <location>
        <begin position="36"/>
        <end position="53"/>
    </location>
</feature>
<keyword evidence="1" id="KW-1133">Transmembrane helix</keyword>
<accession>A0A645CVI1</accession>
<keyword evidence="1" id="KW-0472">Membrane</keyword>